<evidence type="ECO:0000313" key="2">
    <source>
        <dbReference type="EMBL" id="GLD56110.1"/>
    </source>
</evidence>
<protein>
    <submittedName>
        <fullName evidence="2">IQ motif and ankyrin repeat domain-containing protein LOC642574 homolog isoform X1</fullName>
    </submittedName>
</protein>
<dbReference type="AlphaFoldDB" id="A0AAD3ML13"/>
<name>A0AAD3ML13_LATJO</name>
<keyword evidence="3" id="KW-1185">Reference proteome</keyword>
<dbReference type="Proteomes" id="UP001279410">
    <property type="component" value="Unassembled WGS sequence"/>
</dbReference>
<evidence type="ECO:0000256" key="1">
    <source>
        <dbReference type="SAM" id="MobiDB-lite"/>
    </source>
</evidence>
<sequence>MRKRMDKQRKKEEQQLQNPFLDLTERQRKSKRFSRRDTVPVPAPRLSPGDHSTALFEETGCSARYHHLTGGERCRHKHTATEDNSHLARTKFRLDCIEILCLVMISKQRHSPGSLLTAFHSVEVMLPGAVV</sequence>
<evidence type="ECO:0000313" key="3">
    <source>
        <dbReference type="Proteomes" id="UP001279410"/>
    </source>
</evidence>
<organism evidence="2 3">
    <name type="scientific">Lates japonicus</name>
    <name type="common">Japanese lates</name>
    <dbReference type="NCBI Taxonomy" id="270547"/>
    <lineage>
        <taxon>Eukaryota</taxon>
        <taxon>Metazoa</taxon>
        <taxon>Chordata</taxon>
        <taxon>Craniata</taxon>
        <taxon>Vertebrata</taxon>
        <taxon>Euteleostomi</taxon>
        <taxon>Actinopterygii</taxon>
        <taxon>Neopterygii</taxon>
        <taxon>Teleostei</taxon>
        <taxon>Neoteleostei</taxon>
        <taxon>Acanthomorphata</taxon>
        <taxon>Carangaria</taxon>
        <taxon>Carangaria incertae sedis</taxon>
        <taxon>Centropomidae</taxon>
        <taxon>Lates</taxon>
    </lineage>
</organism>
<proteinExistence type="predicted"/>
<reference evidence="2" key="1">
    <citation type="submission" date="2022-08" db="EMBL/GenBank/DDBJ databases">
        <title>Genome sequencing of akame (Lates japonicus).</title>
        <authorList>
            <person name="Hashiguchi Y."/>
            <person name="Takahashi H."/>
        </authorList>
    </citation>
    <scope>NUCLEOTIDE SEQUENCE</scope>
    <source>
        <strain evidence="2">Kochi</strain>
    </source>
</reference>
<gene>
    <name evidence="2" type="ORF">AKAME5_000849900</name>
</gene>
<comment type="caution">
    <text evidence="2">The sequence shown here is derived from an EMBL/GenBank/DDBJ whole genome shotgun (WGS) entry which is preliminary data.</text>
</comment>
<accession>A0AAD3ML13</accession>
<dbReference type="EMBL" id="BRZM01000023">
    <property type="protein sequence ID" value="GLD56110.1"/>
    <property type="molecule type" value="Genomic_DNA"/>
</dbReference>
<feature type="region of interest" description="Disordered" evidence="1">
    <location>
        <begin position="1"/>
        <end position="53"/>
    </location>
</feature>